<evidence type="ECO:0000313" key="4">
    <source>
        <dbReference type="Proteomes" id="UP001314200"/>
    </source>
</evidence>
<keyword evidence="1" id="KW-0175">Coiled coil</keyword>
<reference evidence="3 4" key="1">
    <citation type="submission" date="2023-10" db="EMBL/GenBank/DDBJ databases">
        <authorList>
            <person name="Botero Cardona J."/>
        </authorList>
    </citation>
    <scope>NUCLEOTIDE SEQUENCE [LARGE SCALE GENOMIC DNA]</scope>
    <source>
        <strain evidence="3 4">R-82641</strain>
    </source>
</reference>
<feature type="domain" description="HTH-like" evidence="2">
    <location>
        <begin position="108"/>
        <end position="155"/>
    </location>
</feature>
<name>A0ABN9YTN2_9LACO</name>
<accession>A0ABN9YTN2</accession>
<protein>
    <submittedName>
        <fullName evidence="3">Transposase InsO and inactivated derivatives (Tra5)</fullName>
    </submittedName>
</protein>
<gene>
    <name evidence="3" type="ORF">R82641_BJNNKPBH_00942</name>
</gene>
<dbReference type="Proteomes" id="UP001314200">
    <property type="component" value="Unassembled WGS sequence"/>
</dbReference>
<proteinExistence type="predicted"/>
<keyword evidence="4" id="KW-1185">Reference proteome</keyword>
<dbReference type="EMBL" id="CAUZLY010000007">
    <property type="protein sequence ID" value="CAK1244962.1"/>
    <property type="molecule type" value="Genomic_DNA"/>
</dbReference>
<organism evidence="3 4">
    <name type="scientific">Fructobacillus cardui</name>
    <dbReference type="NCBI Taxonomy" id="2893170"/>
    <lineage>
        <taxon>Bacteria</taxon>
        <taxon>Bacillati</taxon>
        <taxon>Bacillota</taxon>
        <taxon>Bacilli</taxon>
        <taxon>Lactobacillales</taxon>
        <taxon>Lactobacillaceae</taxon>
        <taxon>Fructobacillus</taxon>
    </lineage>
</organism>
<evidence type="ECO:0000256" key="1">
    <source>
        <dbReference type="SAM" id="Coils"/>
    </source>
</evidence>
<evidence type="ECO:0000313" key="3">
    <source>
        <dbReference type="EMBL" id="CAK1244962.1"/>
    </source>
</evidence>
<comment type="caution">
    <text evidence="3">The sequence shown here is derived from an EMBL/GenBank/DDBJ whole genome shotgun (WGS) entry which is preliminary data.</text>
</comment>
<dbReference type="InterPro" id="IPR025948">
    <property type="entry name" value="HTH-like_dom"/>
</dbReference>
<sequence>MIDQEKERFEAENRKLKNENQAIQEKNLRLRTINKYTKKLDALVDERIEREKQDKPKKITQAVTQLRRKLKIPLTFILNTINGNPDLPHLSRSDYYYTLKKVGKDVKNEKLMNRIRELFEEHHALYGYRCITLKLKRERMIVNHKRVKRLMTIMG</sequence>
<evidence type="ECO:0000259" key="2">
    <source>
        <dbReference type="Pfam" id="PF13276"/>
    </source>
</evidence>
<feature type="coiled-coil region" evidence="1">
    <location>
        <begin position="2"/>
        <end position="53"/>
    </location>
</feature>
<dbReference type="Pfam" id="PF13276">
    <property type="entry name" value="HTH_21"/>
    <property type="match status" value="1"/>
</dbReference>